<comment type="caution">
    <text evidence="1">The sequence shown here is derived from an EMBL/GenBank/DDBJ whole genome shotgun (WGS) entry which is preliminary data.</text>
</comment>
<sequence length="60" mass="6945">MKAPGDCVYCGVHFCIDHCKGCGTALKNEHVPLKNRTRMRIERCWTCEEIYLEKKYPGVL</sequence>
<proteinExistence type="predicted"/>
<gene>
    <name evidence="1" type="ORF">LCGC14_1579100</name>
</gene>
<reference evidence="1" key="1">
    <citation type="journal article" date="2015" name="Nature">
        <title>Complex archaea that bridge the gap between prokaryotes and eukaryotes.</title>
        <authorList>
            <person name="Spang A."/>
            <person name="Saw J.H."/>
            <person name="Jorgensen S.L."/>
            <person name="Zaremba-Niedzwiedzka K."/>
            <person name="Martijn J."/>
            <person name="Lind A.E."/>
            <person name="van Eijk R."/>
            <person name="Schleper C."/>
            <person name="Guy L."/>
            <person name="Ettema T.J."/>
        </authorList>
    </citation>
    <scope>NUCLEOTIDE SEQUENCE</scope>
</reference>
<name>A0A0F9KYD5_9ZZZZ</name>
<organism evidence="1">
    <name type="scientific">marine sediment metagenome</name>
    <dbReference type="NCBI Taxonomy" id="412755"/>
    <lineage>
        <taxon>unclassified sequences</taxon>
        <taxon>metagenomes</taxon>
        <taxon>ecological metagenomes</taxon>
    </lineage>
</organism>
<accession>A0A0F9KYD5</accession>
<dbReference type="AlphaFoldDB" id="A0A0F9KYD5"/>
<protein>
    <submittedName>
        <fullName evidence="1">Uncharacterized protein</fullName>
    </submittedName>
</protein>
<dbReference type="EMBL" id="LAZR01012405">
    <property type="protein sequence ID" value="KKM27003.1"/>
    <property type="molecule type" value="Genomic_DNA"/>
</dbReference>
<evidence type="ECO:0000313" key="1">
    <source>
        <dbReference type="EMBL" id="KKM27003.1"/>
    </source>
</evidence>